<organism evidence="2 3">
    <name type="scientific">Neolecta irregularis (strain DAH-3)</name>
    <dbReference type="NCBI Taxonomy" id="1198029"/>
    <lineage>
        <taxon>Eukaryota</taxon>
        <taxon>Fungi</taxon>
        <taxon>Dikarya</taxon>
        <taxon>Ascomycota</taxon>
        <taxon>Taphrinomycotina</taxon>
        <taxon>Neolectales</taxon>
        <taxon>Neolectaceae</taxon>
        <taxon>Neolecta</taxon>
    </lineage>
</organism>
<keyword evidence="3" id="KW-1185">Reference proteome</keyword>
<dbReference type="EMBL" id="LXFE01000343">
    <property type="protein sequence ID" value="OLL25645.1"/>
    <property type="molecule type" value="Genomic_DNA"/>
</dbReference>
<proteinExistence type="predicted"/>
<feature type="signal peptide" evidence="1">
    <location>
        <begin position="1"/>
        <end position="15"/>
    </location>
</feature>
<evidence type="ECO:0000313" key="2">
    <source>
        <dbReference type="EMBL" id="OLL25645.1"/>
    </source>
</evidence>
<reference evidence="2 3" key="1">
    <citation type="submission" date="2016-04" db="EMBL/GenBank/DDBJ databases">
        <title>Evolutionary innovation and constraint leading to complex multicellularity in the Ascomycota.</title>
        <authorList>
            <person name="Cisse O."/>
            <person name="Nguyen A."/>
            <person name="Hewitt D.A."/>
            <person name="Jedd G."/>
            <person name="Stajich J.E."/>
        </authorList>
    </citation>
    <scope>NUCLEOTIDE SEQUENCE [LARGE SCALE GENOMIC DNA]</scope>
    <source>
        <strain evidence="2 3">DAH-3</strain>
    </source>
</reference>
<name>A0A1U7LSJ8_NEOID</name>
<feature type="chain" id="PRO_5012730589" evidence="1">
    <location>
        <begin position="16"/>
        <end position="231"/>
    </location>
</feature>
<keyword evidence="1" id="KW-0732">Signal</keyword>
<protein>
    <submittedName>
        <fullName evidence="2">Uncharacterized protein</fullName>
    </submittedName>
</protein>
<dbReference type="AlphaFoldDB" id="A0A1U7LSJ8"/>
<gene>
    <name evidence="2" type="ORF">NEOLI_001627</name>
</gene>
<comment type="caution">
    <text evidence="2">The sequence shown here is derived from an EMBL/GenBank/DDBJ whole genome shotgun (WGS) entry which is preliminary data.</text>
</comment>
<sequence>MKSFVIFSLAFHAAALPVNKQTSDIYASSTSKTTLQLNRMQNLGLEIRTKASMKFTSSARGIEFKGGAKSNIEGTVVPVDASVQILAETKAHFGKTSRNPLARIDKHRTKEPEMSLVSVAKSKAATEIKNGRVTAIDTEAHTNIRAKEKLQSPEIQTDADSKVSVDLAQHSFALPDRSETKGKEESMVMIKTSASASLQMEGGSIKTDVESVAKFKADNLDPTSTINRTGL</sequence>
<evidence type="ECO:0000313" key="3">
    <source>
        <dbReference type="Proteomes" id="UP000186594"/>
    </source>
</evidence>
<dbReference type="Proteomes" id="UP000186594">
    <property type="component" value="Unassembled WGS sequence"/>
</dbReference>
<evidence type="ECO:0000256" key="1">
    <source>
        <dbReference type="SAM" id="SignalP"/>
    </source>
</evidence>
<accession>A0A1U7LSJ8</accession>